<dbReference type="VEuPathDB" id="PlasmoDB:PocGH01_00143700"/>
<keyword evidence="2" id="KW-1133">Transmembrane helix</keyword>
<evidence type="ECO:0000256" key="2">
    <source>
        <dbReference type="SAM" id="Phobius"/>
    </source>
</evidence>
<dbReference type="Proteomes" id="UP000243200">
    <property type="component" value="Unassembled WGS sequence"/>
</dbReference>
<dbReference type="VEuPathDB" id="PlasmoDB:POWCR01_000190400"/>
<dbReference type="OrthoDB" id="376328at2759"/>
<protein>
    <submittedName>
        <fullName evidence="3">STP1 protein</fullName>
    </submittedName>
</protein>
<evidence type="ECO:0000256" key="1">
    <source>
        <dbReference type="SAM" id="MobiDB-lite"/>
    </source>
</evidence>
<keyword evidence="2" id="KW-0472">Membrane</keyword>
<organism evidence="3 4">
    <name type="scientific">Plasmodium ovale</name>
    <name type="common">malaria parasite P. ovale</name>
    <dbReference type="NCBI Taxonomy" id="36330"/>
    <lineage>
        <taxon>Eukaryota</taxon>
        <taxon>Sar</taxon>
        <taxon>Alveolata</taxon>
        <taxon>Apicomplexa</taxon>
        <taxon>Aconoidasida</taxon>
        <taxon>Haemosporida</taxon>
        <taxon>Plasmodiidae</taxon>
        <taxon>Plasmodium</taxon>
        <taxon>Plasmodium (Plasmodium)</taxon>
    </lineage>
</organism>
<proteinExistence type="predicted"/>
<keyword evidence="2" id="KW-0812">Transmembrane</keyword>
<feature type="non-terminal residue" evidence="3">
    <location>
        <position position="636"/>
    </location>
</feature>
<reference evidence="3 4" key="1">
    <citation type="submission" date="2016-06" db="EMBL/GenBank/DDBJ databases">
        <authorList>
            <consortium name="Pathogen Informatics"/>
        </authorList>
    </citation>
    <scope>NUCLEOTIDE SEQUENCE [LARGE SCALE GENOMIC DNA]</scope>
</reference>
<sequence length="636" mass="74747">MNIHNCDKIKDASTKETNNFFIRYKTPILDGAIKIITKFKKAKEDGVHYKALCEELPKYVKSQRRCVRQEMQNQRQKFVIREWNKILDALITTFNSHNIKRLCYLDDDNEIDHKKYILDLHELFRNFCIQKKQRLQSTSDVDFQKCSDYLSWIEEKKREILGRDPNYDYIRQYEEYFYIHHNCNYSWLLNGAPDIICRMTTKTRAGEREDKRKPLDDTHLNPPSVTYTPPDKKQDIQYAAQPPSQRDMHMDTSTSSDSVPKVPNKNAPTADANLPSEVNTVSLFSDMNITGIDISKSGKDNNIKQKYINFSDLPAPFFGHKIPYTVRFPTHNKPSVFVDGYPVHVQHTQISRNSSNLHNIIRSPISNQKQFQEPIVQFAKYSLIPEPRDPPISHFYAALPPIPIITSGNKKLDRVILEPALPDASYFRSPSMIYTLVFLGIFTIITTFYLFSKYTPFGLLFSKKKKKKRLKPQLEIKKIPEKSSSSHKITNYSVNDMPYENKTHDDNNIYTKIKIQKSIINKNTSIPKKKKNKGKAIIDIHMELLNEYKNDEWELNKNDFLQICLEEFIREQNKIYYNSENTNLVMKNISIQNTKEGKMVLLDKWTERCRPIWENFKRGNAFKLLQCQWKEEEKAY</sequence>
<evidence type="ECO:0000313" key="3">
    <source>
        <dbReference type="EMBL" id="SBT74183.1"/>
    </source>
</evidence>
<dbReference type="EMBL" id="FLRJ01000653">
    <property type="protein sequence ID" value="SBT74183.1"/>
    <property type="molecule type" value="Genomic_DNA"/>
</dbReference>
<accession>A0A1C3KJW2</accession>
<evidence type="ECO:0000313" key="4">
    <source>
        <dbReference type="Proteomes" id="UP000243200"/>
    </source>
</evidence>
<gene>
    <name evidence="3" type="primary">PowCR01_000190400</name>
    <name evidence="3" type="ORF">POWCR01_000190400</name>
</gene>
<feature type="compositionally biased region" description="Basic and acidic residues" evidence="1">
    <location>
        <begin position="204"/>
        <end position="219"/>
    </location>
</feature>
<feature type="region of interest" description="Disordered" evidence="1">
    <location>
        <begin position="204"/>
        <end position="274"/>
    </location>
</feature>
<name>A0A1C3KJW2_PLAOA</name>
<dbReference type="AlphaFoldDB" id="A0A1C3KJW2"/>
<feature type="transmembrane region" description="Helical" evidence="2">
    <location>
        <begin position="432"/>
        <end position="461"/>
    </location>
</feature>